<comment type="caution">
    <text evidence="1">The sequence shown here is derived from an EMBL/GenBank/DDBJ whole genome shotgun (WGS) entry which is preliminary data.</text>
</comment>
<dbReference type="AlphaFoldDB" id="A0A533Q7N2"/>
<organism evidence="1 2">
    <name type="scientific">Candidatus Jettenia ecosi</name>
    <dbReference type="NCBI Taxonomy" id="2494326"/>
    <lineage>
        <taxon>Bacteria</taxon>
        <taxon>Pseudomonadati</taxon>
        <taxon>Planctomycetota</taxon>
        <taxon>Candidatus Brocadiia</taxon>
        <taxon>Candidatus Brocadiales</taxon>
        <taxon>Candidatus Brocadiaceae</taxon>
        <taxon>Candidatus Jettenia</taxon>
    </lineage>
</organism>
<gene>
    <name evidence="1" type="ORF">JETT_3594</name>
</gene>
<dbReference type="EMBL" id="SULG01000127">
    <property type="protein sequence ID" value="TLD40149.1"/>
    <property type="molecule type" value="Genomic_DNA"/>
</dbReference>
<evidence type="ECO:0000313" key="1">
    <source>
        <dbReference type="EMBL" id="TLD40149.1"/>
    </source>
</evidence>
<proteinExistence type="predicted"/>
<name>A0A533Q7N2_9BACT</name>
<accession>A0A533Q7N2</accession>
<protein>
    <submittedName>
        <fullName evidence="1">Uncharacterized protein</fullName>
    </submittedName>
</protein>
<dbReference type="Proteomes" id="UP000319783">
    <property type="component" value="Unassembled WGS sequence"/>
</dbReference>
<reference evidence="1 2" key="1">
    <citation type="submission" date="2019-04" db="EMBL/GenBank/DDBJ databases">
        <title>Genome of a novel bacterium Candidatus Jettenia ecosi reconstructed from metagenome of an anammox bioreactor.</title>
        <authorList>
            <person name="Mardanov A.V."/>
            <person name="Beletsky A.V."/>
            <person name="Ravin N.V."/>
            <person name="Botchkova E.A."/>
            <person name="Litti Y.V."/>
            <person name="Nozhevnikova A.N."/>
        </authorList>
    </citation>
    <scope>NUCLEOTIDE SEQUENCE [LARGE SCALE GENOMIC DNA]</scope>
    <source>
        <strain evidence="1">J2</strain>
    </source>
</reference>
<evidence type="ECO:0000313" key="2">
    <source>
        <dbReference type="Proteomes" id="UP000319783"/>
    </source>
</evidence>
<sequence>MIIMKNLKTTGSEICTYTHALNIEFQEFEIWIKNMNYKLFLEYTHSSEYYKRKQMPLG</sequence>